<protein>
    <submittedName>
        <fullName evidence="1">Uncharacterized protein</fullName>
    </submittedName>
</protein>
<dbReference type="Proteomes" id="UP000609966">
    <property type="component" value="Segment"/>
</dbReference>
<evidence type="ECO:0000313" key="1">
    <source>
        <dbReference type="EMBL" id="QIG61069.1"/>
    </source>
</evidence>
<proteinExistence type="predicted"/>
<organism evidence="1 2">
    <name type="scientific">Listeria phage vB_Liva_VAfA18</name>
    <dbReference type="NCBI Taxonomy" id="2712945"/>
    <lineage>
        <taxon>Viruses</taxon>
        <taxon>Duplodnaviria</taxon>
        <taxon>Heunggongvirae</taxon>
        <taxon>Uroviricota</taxon>
        <taxon>Caudoviricetes</taxon>
        <taxon>Herelleviridae</taxon>
        <taxon>Jasinskavirinae</taxon>
        <taxon>Pecentumvirus</taxon>
        <taxon>Pecentumvirus list36</taxon>
    </lineage>
</organism>
<reference evidence="1" key="1">
    <citation type="submission" date="2020-01" db="EMBL/GenBank/DDBJ databases">
        <title>Comparative genomic and phylogenetic analyses of the P100virus genus of Listeria bacteriophages and report of two new members.</title>
        <authorList>
            <person name="Blanco Fernandez M.D."/>
            <person name="Barrios M.E."/>
            <person name="Mbayed V.A."/>
            <person name="Klumpp J."/>
        </authorList>
    </citation>
    <scope>NUCLEOTIDE SEQUENCE</scope>
</reference>
<dbReference type="EMBL" id="MN939540">
    <property type="protein sequence ID" value="QIG61069.1"/>
    <property type="molecule type" value="Genomic_DNA"/>
</dbReference>
<name>A0A858EBI0_9CAUD</name>
<accession>A0A858EBI0</accession>
<sequence length="47" mass="5245">MIMKVGEKVVIKGEVVHINGSLVKVETKNSSFWVNKEDLKKDKSSGK</sequence>
<gene>
    <name evidence="1" type="ORF">vBLivaVAfA18_145</name>
</gene>
<evidence type="ECO:0000313" key="2">
    <source>
        <dbReference type="Proteomes" id="UP000609966"/>
    </source>
</evidence>